<dbReference type="KEGG" id="abas:ACPOL_5691"/>
<gene>
    <name evidence="1" type="ORF">ACPOL_5691</name>
</gene>
<accession>A0A2Z5G7Z4</accession>
<dbReference type="RefSeq" id="WP_114209607.1">
    <property type="nucleotide sequence ID" value="NZ_CP030840.1"/>
</dbReference>
<dbReference type="SUPFAM" id="SSF53448">
    <property type="entry name" value="Nucleotide-diphospho-sugar transferases"/>
    <property type="match status" value="1"/>
</dbReference>
<reference evidence="1 2" key="1">
    <citation type="journal article" date="2018" name="Front. Microbiol.">
        <title>Hydrolytic Capabilities as a Key to Environmental Success: Chitinolytic and Cellulolytic Acidobacteria From Acidic Sub-arctic Soils and Boreal Peatlands.</title>
        <authorList>
            <person name="Belova S.E."/>
            <person name="Ravin N.V."/>
            <person name="Pankratov T.A."/>
            <person name="Rakitin A.L."/>
            <person name="Ivanova A.A."/>
            <person name="Beletsky A.V."/>
            <person name="Mardanov A.V."/>
            <person name="Sinninghe Damste J.S."/>
            <person name="Dedysh S.N."/>
        </authorList>
    </citation>
    <scope>NUCLEOTIDE SEQUENCE [LARGE SCALE GENOMIC DNA]</scope>
    <source>
        <strain evidence="1 2">SBC82</strain>
    </source>
</reference>
<evidence type="ECO:0000313" key="1">
    <source>
        <dbReference type="EMBL" id="AXC14937.1"/>
    </source>
</evidence>
<protein>
    <submittedName>
        <fullName evidence="1">Uncharacterized protein</fullName>
    </submittedName>
</protein>
<evidence type="ECO:0000313" key="2">
    <source>
        <dbReference type="Proteomes" id="UP000253606"/>
    </source>
</evidence>
<proteinExistence type="predicted"/>
<name>A0A2Z5G7Z4_9BACT</name>
<dbReference type="Proteomes" id="UP000253606">
    <property type="component" value="Chromosome"/>
</dbReference>
<keyword evidence="2" id="KW-1185">Reference proteome</keyword>
<dbReference type="OrthoDB" id="9759709at2"/>
<sequence length="421" mass="45058">MATLGNIASAEASTPPVGSVDVLIGIAGPVSDEELRSRLGQSLTSLVSELSSVVAGLRVAVAYPGSNGADAANREQAGSSIRFLAYPLSGSGTGALPWLPAVAAYRGIAELAEKTEAKACILLAPDLAAVTQASLSALARPLLENKCVLTMPVYPIGKYEGLLNSSILYPFTRALYGRQIRFPLPVDFGISGKMLSRMAADVASNNRAAAAESIMWPGIEGTMIDCDTVQAHVDAVHVTQGDAVNLTTVISQLAGSLFEGAEKNAAIWQRLRGSQPIPVVGAPFAFTGSEGAVDVKPLIESFLLGSRNLQEVWSLVLPPVALLELKRMARLSPEQFHLPDPLWARIVYDFALAHRLRTLSRTHLLGALTPLYLGWVASYAAEVKSLDASAAEKRIERLAVAFEEAKPYFVSRWRWPDRFNP</sequence>
<dbReference type="InterPro" id="IPR029044">
    <property type="entry name" value="Nucleotide-diphossugar_trans"/>
</dbReference>
<dbReference type="AlphaFoldDB" id="A0A2Z5G7Z4"/>
<dbReference type="EMBL" id="CP030840">
    <property type="protein sequence ID" value="AXC14937.1"/>
    <property type="molecule type" value="Genomic_DNA"/>
</dbReference>
<organism evidence="1 2">
    <name type="scientific">Acidisarcina polymorpha</name>
    <dbReference type="NCBI Taxonomy" id="2211140"/>
    <lineage>
        <taxon>Bacteria</taxon>
        <taxon>Pseudomonadati</taxon>
        <taxon>Acidobacteriota</taxon>
        <taxon>Terriglobia</taxon>
        <taxon>Terriglobales</taxon>
        <taxon>Acidobacteriaceae</taxon>
        <taxon>Acidisarcina</taxon>
    </lineage>
</organism>